<accession>A0AAE0CGB1</accession>
<sequence length="88" mass="8670">MATKSYIAPVSSSWRSSIVGFFGRRLFAGGEDGGGDGGEDGDGVAEKMVTGVEKMVTGVAGEDGGGGGGVAGRMAAGAAGRREEWRGG</sequence>
<gene>
    <name evidence="2" type="ORF">CYMTET_37409</name>
</gene>
<dbReference type="Proteomes" id="UP001190700">
    <property type="component" value="Unassembled WGS sequence"/>
</dbReference>
<comment type="caution">
    <text evidence="2">The sequence shown here is derived from an EMBL/GenBank/DDBJ whole genome shotgun (WGS) entry which is preliminary data.</text>
</comment>
<name>A0AAE0CGB1_9CHLO</name>
<evidence type="ECO:0000313" key="2">
    <source>
        <dbReference type="EMBL" id="KAK3253410.1"/>
    </source>
</evidence>
<dbReference type="EMBL" id="LGRX02024847">
    <property type="protein sequence ID" value="KAK3253410.1"/>
    <property type="molecule type" value="Genomic_DNA"/>
</dbReference>
<organism evidence="2 3">
    <name type="scientific">Cymbomonas tetramitiformis</name>
    <dbReference type="NCBI Taxonomy" id="36881"/>
    <lineage>
        <taxon>Eukaryota</taxon>
        <taxon>Viridiplantae</taxon>
        <taxon>Chlorophyta</taxon>
        <taxon>Pyramimonadophyceae</taxon>
        <taxon>Pyramimonadales</taxon>
        <taxon>Pyramimonadaceae</taxon>
        <taxon>Cymbomonas</taxon>
    </lineage>
</organism>
<reference evidence="2 3" key="1">
    <citation type="journal article" date="2015" name="Genome Biol. Evol.">
        <title>Comparative Genomics of a Bacterivorous Green Alga Reveals Evolutionary Causalities and Consequences of Phago-Mixotrophic Mode of Nutrition.</title>
        <authorList>
            <person name="Burns J.A."/>
            <person name="Paasch A."/>
            <person name="Narechania A."/>
            <person name="Kim E."/>
        </authorList>
    </citation>
    <scope>NUCLEOTIDE SEQUENCE [LARGE SCALE GENOMIC DNA]</scope>
    <source>
        <strain evidence="2 3">PLY_AMNH</strain>
    </source>
</reference>
<feature type="compositionally biased region" description="Gly residues" evidence="1">
    <location>
        <begin position="61"/>
        <end position="71"/>
    </location>
</feature>
<keyword evidence="3" id="KW-1185">Reference proteome</keyword>
<evidence type="ECO:0000256" key="1">
    <source>
        <dbReference type="SAM" id="MobiDB-lite"/>
    </source>
</evidence>
<feature type="region of interest" description="Disordered" evidence="1">
    <location>
        <begin position="58"/>
        <end position="88"/>
    </location>
</feature>
<proteinExistence type="predicted"/>
<evidence type="ECO:0000313" key="3">
    <source>
        <dbReference type="Proteomes" id="UP001190700"/>
    </source>
</evidence>
<protein>
    <submittedName>
        <fullName evidence="2">Uncharacterized protein</fullName>
    </submittedName>
</protein>
<dbReference type="AlphaFoldDB" id="A0AAE0CGB1"/>